<evidence type="ECO:0000313" key="5">
    <source>
        <dbReference type="Proteomes" id="UP000326453"/>
    </source>
</evidence>
<dbReference type="GeneID" id="51371662"/>
<feature type="domain" description="DUF6538" evidence="1">
    <location>
        <begin position="8"/>
        <end position="63"/>
    </location>
</feature>
<proteinExistence type="predicted"/>
<evidence type="ECO:0000313" key="2">
    <source>
        <dbReference type="EMBL" id="QFG37249.1"/>
    </source>
</evidence>
<sequence length="228" mass="25123">MAGQVKNLKIKGGRFYARVSVPAHLRPTLGKSELVTALGGERRAAMRALPAAVATLQRQIAAAEAKTAGDRMDDLRTPITTADYGSAVWKRYQAMLAEDEAKRDRLPSGDMRFNLTTSTLVQDDGELITPRDWFVTCFPEVGVTNPYAFAEIILEEVGLHEASESAMDNMAEALEDAARMLRRLSYDFHGVKDAVPLVCDKDDAAWVFDKDDGSTRYVLPVIEQKEAA</sequence>
<evidence type="ECO:0000313" key="4">
    <source>
        <dbReference type="Proteomes" id="UP000273626"/>
    </source>
</evidence>
<dbReference type="Pfam" id="PF20172">
    <property type="entry name" value="DUF6538"/>
    <property type="match status" value="1"/>
</dbReference>
<name>A0AAE6NVR2_PARPN</name>
<dbReference type="Proteomes" id="UP000326453">
    <property type="component" value="Chromosome 1"/>
</dbReference>
<reference evidence="3 4" key="1">
    <citation type="submission" date="2018-10" db="EMBL/GenBank/DDBJ databases">
        <title>Genomic Encyclopedia of Archaeal and Bacterial Type Strains, Phase II (KMG-II): from individual species to whole genera.</title>
        <authorList>
            <person name="Goeker M."/>
        </authorList>
    </citation>
    <scope>NUCLEOTIDE SEQUENCE [LARGE SCALE GENOMIC DNA]</scope>
    <source>
        <strain evidence="4">ATCC 35512 / DSM 2944 / CIP 106514 / LMD 82.5 / NBRC 102493 / NCCB 82005 / GB17</strain>
        <strain evidence="3">DSM 2944</strain>
    </source>
</reference>
<protein>
    <recommendedName>
        <fullName evidence="1">DUF6538 domain-containing protein</fullName>
    </recommendedName>
</protein>
<reference evidence="2 5" key="2">
    <citation type="submission" date="2019-01" db="EMBL/GenBank/DDBJ databases">
        <title>Complete Genome Sequence and Annotation of the Paracoccus pantotrophus type strain DSM 2944.</title>
        <authorList>
            <person name="Bockwoldt J.A."/>
            <person name="Zimmermann M."/>
            <person name="Tiso T."/>
            <person name="Blank L.M."/>
        </authorList>
    </citation>
    <scope>NUCLEOTIDE SEQUENCE [LARGE SCALE GENOMIC DNA]</scope>
    <source>
        <strain evidence="2 5">DSM 2944</strain>
    </source>
</reference>
<evidence type="ECO:0000313" key="3">
    <source>
        <dbReference type="EMBL" id="RKS52321.1"/>
    </source>
</evidence>
<dbReference type="EMBL" id="RBLI01000001">
    <property type="protein sequence ID" value="RKS52321.1"/>
    <property type="molecule type" value="Genomic_DNA"/>
</dbReference>
<dbReference type="Proteomes" id="UP000273626">
    <property type="component" value="Unassembled WGS sequence"/>
</dbReference>
<gene>
    <name evidence="3" type="ORF">BDE18_1644</name>
    <name evidence="2" type="ORF">ESD82_13835</name>
</gene>
<dbReference type="EMBL" id="CP044426">
    <property type="protein sequence ID" value="QFG37249.1"/>
    <property type="molecule type" value="Genomic_DNA"/>
</dbReference>
<dbReference type="InterPro" id="IPR046668">
    <property type="entry name" value="DUF6538"/>
</dbReference>
<dbReference type="RefSeq" id="WP_147428101.1">
    <property type="nucleotide sequence ID" value="NZ_CP044426.1"/>
</dbReference>
<accession>A0AAE6NVR2</accession>
<evidence type="ECO:0000259" key="1">
    <source>
        <dbReference type="Pfam" id="PF20172"/>
    </source>
</evidence>
<dbReference type="KEGG" id="ppan:ESD82_13835"/>
<dbReference type="AlphaFoldDB" id="A0AAE6NVR2"/>
<organism evidence="2 5">
    <name type="scientific">Paracoccus pantotrophus</name>
    <name type="common">Thiosphaera pantotropha</name>
    <dbReference type="NCBI Taxonomy" id="82367"/>
    <lineage>
        <taxon>Bacteria</taxon>
        <taxon>Pseudomonadati</taxon>
        <taxon>Pseudomonadota</taxon>
        <taxon>Alphaproteobacteria</taxon>
        <taxon>Rhodobacterales</taxon>
        <taxon>Paracoccaceae</taxon>
        <taxon>Paracoccus</taxon>
    </lineage>
</organism>
<keyword evidence="4" id="KW-1185">Reference proteome</keyword>